<organism evidence="1 2">
    <name type="scientific">Komagataeibacter medellinensis (strain NBRC 3288 / BCRC 11682 / LMG 1693 / Kondo 51)</name>
    <name type="common">Gluconacetobacter medellinensis</name>
    <dbReference type="NCBI Taxonomy" id="634177"/>
    <lineage>
        <taxon>Bacteria</taxon>
        <taxon>Pseudomonadati</taxon>
        <taxon>Pseudomonadota</taxon>
        <taxon>Alphaproteobacteria</taxon>
        <taxon>Acetobacterales</taxon>
        <taxon>Acetobacteraceae</taxon>
        <taxon>Komagataeibacter</taxon>
    </lineage>
</organism>
<evidence type="ECO:0000313" key="1">
    <source>
        <dbReference type="EMBL" id="BAK82519.1"/>
    </source>
</evidence>
<gene>
    <name evidence="1" type="ordered locus">GLX_01070</name>
</gene>
<reference evidence="2" key="1">
    <citation type="journal article" date="2011" name="J. Bacteriol.">
        <title>Complete genome sequence of NBRC 3288, a unique cellulose-nonproducing strain of Gluconacetobacter xylinus isolated from vinegar.</title>
        <authorList>
            <person name="Ogino H."/>
            <person name="Azuma Y."/>
            <person name="Hosoyama A."/>
            <person name="Nakazawa H."/>
            <person name="Matsutani M."/>
            <person name="Hasegawa A."/>
            <person name="Otsuyama K."/>
            <person name="Matsushita K."/>
            <person name="Fujita N."/>
            <person name="Shirai M."/>
        </authorList>
    </citation>
    <scope>NUCLEOTIDE SEQUENCE [LARGE SCALE GENOMIC DNA]</scope>
    <source>
        <strain evidence="2">NBRC 3288 / BCRC 11682 / LMG 1693</strain>
    </source>
</reference>
<name>G2I2A3_KOMMN</name>
<dbReference type="PATRIC" id="fig|634177.7.peg.107"/>
<dbReference type="EMBL" id="AP012159">
    <property type="protein sequence ID" value="BAK82519.1"/>
    <property type="molecule type" value="Genomic_DNA"/>
</dbReference>
<dbReference type="HOGENOM" id="CLU_2012220_0_0_5"/>
<sequence length="123" mass="13059">MPSGAIEQDNRVDVSCHATRDFLDMQLQASRAGEWERQASGLAARRADRPELPGIVVALVGRLAWPLVAPGPLPDDAVLLADPGLVLKPDLYRLSLLQMAGVGARDAREVFLNASMTAGSCPG</sequence>
<evidence type="ECO:0000313" key="2">
    <source>
        <dbReference type="Proteomes" id="UP000009044"/>
    </source>
</evidence>
<dbReference type="AlphaFoldDB" id="G2I2A3"/>
<protein>
    <submittedName>
        <fullName evidence="1">Uncharacterized protein</fullName>
    </submittedName>
</protein>
<dbReference type="KEGG" id="gxy:GLX_01070"/>
<proteinExistence type="predicted"/>
<accession>G2I2A3</accession>
<dbReference type="Proteomes" id="UP000009044">
    <property type="component" value="Chromosome"/>
</dbReference>